<evidence type="ECO:0000256" key="1">
    <source>
        <dbReference type="ARBA" id="ARBA00004167"/>
    </source>
</evidence>
<keyword evidence="9" id="KW-1185">Reference proteome</keyword>
<dbReference type="AlphaFoldDB" id="A0A3R9YIF5"/>
<dbReference type="OrthoDB" id="8117189at2"/>
<dbReference type="Proteomes" id="UP000278398">
    <property type="component" value="Unassembled WGS sequence"/>
</dbReference>
<proteinExistence type="inferred from homology"/>
<dbReference type="GO" id="GO:0016020">
    <property type="term" value="C:membrane"/>
    <property type="evidence" value="ECO:0007669"/>
    <property type="project" value="UniProtKB-SubCell"/>
</dbReference>
<dbReference type="InterPro" id="IPR012413">
    <property type="entry name" value="BA14K"/>
</dbReference>
<keyword evidence="4" id="KW-1003">Cell membrane</keyword>
<dbReference type="RefSeq" id="WP_126697697.1">
    <property type="nucleotide sequence ID" value="NZ_RWKW01000002.1"/>
</dbReference>
<reference evidence="8 9" key="1">
    <citation type="submission" date="2018-12" db="EMBL/GenBank/DDBJ databases">
        <title>Mesorhizobium carbonis sp. nov., isolated from coal mine water.</title>
        <authorList>
            <person name="Xin W."/>
            <person name="Xu Z."/>
            <person name="Xiang F."/>
            <person name="Zhang J."/>
            <person name="Xi L."/>
            <person name="Liu J."/>
        </authorList>
    </citation>
    <scope>NUCLEOTIDE SEQUENCE [LARGE SCALE GENOMIC DNA]</scope>
    <source>
        <strain evidence="8 9">B2.3</strain>
    </source>
</reference>
<evidence type="ECO:0000256" key="4">
    <source>
        <dbReference type="ARBA" id="ARBA00022475"/>
    </source>
</evidence>
<feature type="region of interest" description="Disordered" evidence="7">
    <location>
        <begin position="198"/>
        <end position="218"/>
    </location>
</feature>
<accession>A0A3R9YIF5</accession>
<evidence type="ECO:0000313" key="9">
    <source>
        <dbReference type="Proteomes" id="UP000278398"/>
    </source>
</evidence>
<comment type="subcellular location">
    <subcellularLocation>
        <location evidence="1">Membrane</location>
        <topology evidence="1">Single-pass membrane protein</topology>
    </subcellularLocation>
</comment>
<protein>
    <recommendedName>
        <fullName evidence="3">Lectin-like protein BA14k</fullName>
    </recommendedName>
</protein>
<evidence type="ECO:0000313" key="8">
    <source>
        <dbReference type="EMBL" id="RST88422.1"/>
    </source>
</evidence>
<dbReference type="Pfam" id="PF07886">
    <property type="entry name" value="BA14K"/>
    <property type="match status" value="2"/>
</dbReference>
<comment type="similarity">
    <text evidence="2">Belongs to the BA14k family.</text>
</comment>
<sequence length="218" mass="24060">MRNLLAILAAVVLTTGLYGAGFFTAFFFLSAEPTPVWKPNRESASVWTMEPVVVAEDQTFERLPARPVSDQNLAARAEPRVQSIDEQVEPVAADLGSDPVQPVDVEATASVEAERAGARSMSTAHVQWCADRYRSYRIEDNRYTSYQGVSRECISPYLDGGGPVSDVGQQDYVEETASAQAYGLPSSHVQSCFDRYQSYRPSDNSYQPYGGGPRRQCR</sequence>
<name>A0A3R9YIF5_9HYPH</name>
<dbReference type="EMBL" id="RWKW01000002">
    <property type="protein sequence ID" value="RST88422.1"/>
    <property type="molecule type" value="Genomic_DNA"/>
</dbReference>
<feature type="compositionally biased region" description="Gly residues" evidence="7">
    <location>
        <begin position="209"/>
        <end position="218"/>
    </location>
</feature>
<evidence type="ECO:0000256" key="2">
    <source>
        <dbReference type="ARBA" id="ARBA00010270"/>
    </source>
</evidence>
<evidence type="ECO:0000256" key="6">
    <source>
        <dbReference type="ARBA" id="ARBA00025321"/>
    </source>
</evidence>
<dbReference type="GO" id="GO:0030246">
    <property type="term" value="F:carbohydrate binding"/>
    <property type="evidence" value="ECO:0007669"/>
    <property type="project" value="UniProtKB-KW"/>
</dbReference>
<comment type="caution">
    <text evidence="8">The sequence shown here is derived from an EMBL/GenBank/DDBJ whole genome shotgun (WGS) entry which is preliminary data.</text>
</comment>
<comment type="function">
    <text evidence="6">Has immunoglobulin-binding and hemagglutination properties, and can bind to mannose. Essential for virulence. May be involved in LPS biosynthesis or polysaccharide transport.</text>
</comment>
<evidence type="ECO:0000256" key="3">
    <source>
        <dbReference type="ARBA" id="ARBA00020552"/>
    </source>
</evidence>
<organism evidence="8 9">
    <name type="scientific">Aquibium carbonis</name>
    <dbReference type="NCBI Taxonomy" id="2495581"/>
    <lineage>
        <taxon>Bacteria</taxon>
        <taxon>Pseudomonadati</taxon>
        <taxon>Pseudomonadota</taxon>
        <taxon>Alphaproteobacteria</taxon>
        <taxon>Hyphomicrobiales</taxon>
        <taxon>Phyllobacteriaceae</taxon>
        <taxon>Aquibium</taxon>
    </lineage>
</organism>
<gene>
    <name evidence="8" type="ORF">EJC49_01120</name>
</gene>
<keyword evidence="4" id="KW-0472">Membrane</keyword>
<keyword evidence="5" id="KW-0430">Lectin</keyword>
<evidence type="ECO:0000256" key="7">
    <source>
        <dbReference type="SAM" id="MobiDB-lite"/>
    </source>
</evidence>
<evidence type="ECO:0000256" key="5">
    <source>
        <dbReference type="ARBA" id="ARBA00022734"/>
    </source>
</evidence>